<keyword evidence="14" id="KW-1185">Reference proteome</keyword>
<evidence type="ECO:0000313" key="13">
    <source>
        <dbReference type="EMBL" id="CAH7666121.1"/>
    </source>
</evidence>
<dbReference type="PANTHER" id="PTHR11579">
    <property type="entry name" value="PROTEIN-L-ISOASPARTATE O-METHYLTRANSFERASE"/>
    <property type="match status" value="1"/>
</dbReference>
<evidence type="ECO:0000256" key="7">
    <source>
        <dbReference type="ARBA" id="ARBA00022679"/>
    </source>
</evidence>
<evidence type="ECO:0000256" key="3">
    <source>
        <dbReference type="ARBA" id="ARBA00011245"/>
    </source>
</evidence>
<comment type="catalytic activity">
    <reaction evidence="11">
        <text>[protein]-L-isoaspartate + S-adenosyl-L-methionine = [protein]-L-isoaspartate alpha-methyl ester + S-adenosyl-L-homocysteine</text>
        <dbReference type="Rhea" id="RHEA:12705"/>
        <dbReference type="Rhea" id="RHEA-COMP:12143"/>
        <dbReference type="Rhea" id="RHEA-COMP:12144"/>
        <dbReference type="ChEBI" id="CHEBI:57856"/>
        <dbReference type="ChEBI" id="CHEBI:59789"/>
        <dbReference type="ChEBI" id="CHEBI:90596"/>
        <dbReference type="ChEBI" id="CHEBI:90598"/>
        <dbReference type="EC" id="2.1.1.77"/>
    </reaction>
    <physiologicalReaction direction="left-to-right" evidence="11">
        <dbReference type="Rhea" id="RHEA:12706"/>
    </physiologicalReaction>
</comment>
<dbReference type="CDD" id="cd02440">
    <property type="entry name" value="AdoMet_MTases"/>
    <property type="match status" value="1"/>
</dbReference>
<gene>
    <name evidence="13" type="ORF">PPACK8108_LOCUS442</name>
</gene>
<keyword evidence="7" id="KW-0808">Transferase</keyword>
<comment type="caution">
    <text evidence="13">The sequence shown here is derived from an EMBL/GenBank/DDBJ whole genome shotgun (WGS) entry which is preliminary data.</text>
</comment>
<accession>A0AAV0AFT8</accession>
<evidence type="ECO:0000256" key="2">
    <source>
        <dbReference type="ARBA" id="ARBA00005369"/>
    </source>
</evidence>
<dbReference type="GO" id="GO:0032259">
    <property type="term" value="P:methylation"/>
    <property type="evidence" value="ECO:0007669"/>
    <property type="project" value="UniProtKB-KW"/>
</dbReference>
<evidence type="ECO:0000256" key="10">
    <source>
        <dbReference type="ARBA" id="ARBA00031350"/>
    </source>
</evidence>
<proteinExistence type="inferred from homology"/>
<evidence type="ECO:0000256" key="6">
    <source>
        <dbReference type="ARBA" id="ARBA00022603"/>
    </source>
</evidence>
<evidence type="ECO:0000256" key="12">
    <source>
        <dbReference type="ARBA" id="ARBA00054057"/>
    </source>
</evidence>
<comment type="function">
    <text evidence="12">Initiates the repair of damaged proteins by catalyzing methyl esterification of L-isoaspartyl and D-aspartyl residues produced by spontaneous isomerization and racemization of L-aspartyl and L-asparaginyl residues in aging peptides and proteins.</text>
</comment>
<dbReference type="EMBL" id="CALTRL010000043">
    <property type="protein sequence ID" value="CAH7666121.1"/>
    <property type="molecule type" value="Genomic_DNA"/>
</dbReference>
<evidence type="ECO:0000256" key="4">
    <source>
        <dbReference type="ARBA" id="ARBA00011890"/>
    </source>
</evidence>
<dbReference type="Gene3D" id="3.40.50.150">
    <property type="entry name" value="Vaccinia Virus protein VP39"/>
    <property type="match status" value="1"/>
</dbReference>
<keyword evidence="5" id="KW-0963">Cytoplasm</keyword>
<comment type="subunit">
    <text evidence="3">Monomer.</text>
</comment>
<name>A0AAV0AFT8_PHAPC</name>
<evidence type="ECO:0000256" key="1">
    <source>
        <dbReference type="ARBA" id="ARBA00004514"/>
    </source>
</evidence>
<dbReference type="GO" id="GO:0006950">
    <property type="term" value="P:response to stress"/>
    <property type="evidence" value="ECO:0007669"/>
    <property type="project" value="UniProtKB-ARBA"/>
</dbReference>
<evidence type="ECO:0000256" key="8">
    <source>
        <dbReference type="ARBA" id="ARBA00022691"/>
    </source>
</evidence>
<dbReference type="PANTHER" id="PTHR11579:SF0">
    <property type="entry name" value="PROTEIN-L-ISOASPARTATE(D-ASPARTATE) O-METHYLTRANSFERASE"/>
    <property type="match status" value="1"/>
</dbReference>
<organism evidence="13 14">
    <name type="scientific">Phakopsora pachyrhizi</name>
    <name type="common">Asian soybean rust disease fungus</name>
    <dbReference type="NCBI Taxonomy" id="170000"/>
    <lineage>
        <taxon>Eukaryota</taxon>
        <taxon>Fungi</taxon>
        <taxon>Dikarya</taxon>
        <taxon>Basidiomycota</taxon>
        <taxon>Pucciniomycotina</taxon>
        <taxon>Pucciniomycetes</taxon>
        <taxon>Pucciniales</taxon>
        <taxon>Phakopsoraceae</taxon>
        <taxon>Phakopsora</taxon>
    </lineage>
</organism>
<evidence type="ECO:0000313" key="14">
    <source>
        <dbReference type="Proteomes" id="UP001153365"/>
    </source>
</evidence>
<dbReference type="Pfam" id="PF01135">
    <property type="entry name" value="PCMT"/>
    <property type="match status" value="1"/>
</dbReference>
<reference evidence="13" key="1">
    <citation type="submission" date="2022-06" db="EMBL/GenBank/DDBJ databases">
        <authorList>
            <consortium name="SYNGENTA / RWTH Aachen University"/>
        </authorList>
    </citation>
    <scope>NUCLEOTIDE SEQUENCE</scope>
</reference>
<dbReference type="SUPFAM" id="SSF53335">
    <property type="entry name" value="S-adenosyl-L-methionine-dependent methyltransferases"/>
    <property type="match status" value="1"/>
</dbReference>
<evidence type="ECO:0000256" key="9">
    <source>
        <dbReference type="ARBA" id="ARBA00031323"/>
    </source>
</evidence>
<dbReference type="InterPro" id="IPR000682">
    <property type="entry name" value="PCMT"/>
</dbReference>
<dbReference type="InterPro" id="IPR029063">
    <property type="entry name" value="SAM-dependent_MTases_sf"/>
</dbReference>
<dbReference type="NCBIfam" id="TIGR00080">
    <property type="entry name" value="pimt"/>
    <property type="match status" value="1"/>
</dbReference>
<dbReference type="GO" id="GO:0005829">
    <property type="term" value="C:cytosol"/>
    <property type="evidence" value="ECO:0007669"/>
    <property type="project" value="UniProtKB-SubCell"/>
</dbReference>
<comment type="similarity">
    <text evidence="2">Belongs to the methyltransferase superfamily. L-isoaspartyl/D-aspartyl protein methyltransferase family.</text>
</comment>
<comment type="subcellular location">
    <subcellularLocation>
        <location evidence="1">Cytoplasm</location>
        <location evidence="1">Cytosol</location>
    </subcellularLocation>
</comment>
<keyword evidence="8" id="KW-0949">S-adenosyl-L-methionine</keyword>
<protein>
    <recommendedName>
        <fullName evidence="4">protein-L-isoaspartate(D-aspartate) O-methyltransferase</fullName>
        <ecNumber evidence="4">2.1.1.77</ecNumber>
    </recommendedName>
    <alternativeName>
        <fullName evidence="10">L-isoaspartyl protein carboxyl methyltransferase</fullName>
    </alternativeName>
    <alternativeName>
        <fullName evidence="9">Protein-beta-aspartate methyltransferase</fullName>
    </alternativeName>
</protein>
<evidence type="ECO:0000256" key="11">
    <source>
        <dbReference type="ARBA" id="ARBA00035815"/>
    </source>
</evidence>
<dbReference type="FunFam" id="3.40.50.150:FF:000235">
    <property type="entry name" value="Protein-L-isoaspartate O-methyltransferase"/>
    <property type="match status" value="1"/>
</dbReference>
<dbReference type="GO" id="GO:0004719">
    <property type="term" value="F:protein-L-isoaspartate (D-aspartate) O-methyltransferase activity"/>
    <property type="evidence" value="ECO:0007669"/>
    <property type="project" value="UniProtKB-EC"/>
</dbReference>
<sequence length="234" mass="25658">MAWRSHGATNSELVQNLAKNGLINSQRVQDAMCKVDRANYVTEDRKPEAYRDGPQPIGYGATISAPHMHANALENLLPFLGPRSRVLDVGSGSGFMMACFHHLITDLEKDESTQSGFVLGIEHIPELSEASIKNLRKDGLGKILDQGKIKVSLEDGRNPSIEHGGNWDVIHVGAAAPKLPSALLSQLASPGRMFIPVGEHQQSIYQVDKDKHGRITQEKLYAVSYVPLTDRQVC</sequence>
<dbReference type="EC" id="2.1.1.77" evidence="4"/>
<keyword evidence="6" id="KW-0489">Methyltransferase</keyword>
<evidence type="ECO:0000256" key="5">
    <source>
        <dbReference type="ARBA" id="ARBA00022490"/>
    </source>
</evidence>
<dbReference type="AlphaFoldDB" id="A0AAV0AFT8"/>
<dbReference type="Proteomes" id="UP001153365">
    <property type="component" value="Unassembled WGS sequence"/>
</dbReference>